<evidence type="ECO:0000256" key="9">
    <source>
        <dbReference type="ARBA" id="ARBA00023157"/>
    </source>
</evidence>
<protein>
    <submittedName>
        <fullName evidence="14">CD248 molecule</fullName>
    </submittedName>
</protein>
<feature type="domain" description="C-type lectin" evidence="13">
    <location>
        <begin position="174"/>
        <end position="291"/>
    </location>
</feature>
<dbReference type="Gene3D" id="2.10.25.10">
    <property type="entry name" value="Laminin"/>
    <property type="match status" value="3"/>
</dbReference>
<dbReference type="Pfam" id="PF00059">
    <property type="entry name" value="Lectin_C"/>
    <property type="match status" value="1"/>
</dbReference>
<dbReference type="InterPro" id="IPR057350">
    <property type="entry name" value="THBD"/>
</dbReference>
<feature type="region of interest" description="Disordered" evidence="11">
    <location>
        <begin position="744"/>
        <end position="813"/>
    </location>
</feature>
<evidence type="ECO:0000256" key="11">
    <source>
        <dbReference type="SAM" id="MobiDB-lite"/>
    </source>
</evidence>
<dbReference type="InterPro" id="IPR000742">
    <property type="entry name" value="EGF"/>
</dbReference>
<dbReference type="CDD" id="cd00054">
    <property type="entry name" value="EGF_CA"/>
    <property type="match status" value="1"/>
</dbReference>
<evidence type="ECO:0000256" key="1">
    <source>
        <dbReference type="ARBA" id="ARBA00004479"/>
    </source>
</evidence>
<reference evidence="15" key="3">
    <citation type="submission" date="2021-02" db="EMBL/GenBank/DDBJ databases">
        <title>Safari Cat Assemblies.</title>
        <authorList>
            <person name="Bredemeyer K.R."/>
            <person name="Murphy W.J."/>
        </authorList>
    </citation>
    <scope>NUCLEOTIDE SEQUENCE [LARGE SCALE GENOMIC DNA]</scope>
</reference>
<keyword evidence="15" id="KW-1185">Reference proteome</keyword>
<dbReference type="Ensembl" id="ENSFCTT00005093544.1">
    <property type="protein sequence ID" value="ENSFCTP00005062032.1"/>
    <property type="gene ID" value="ENSFCTG00005034027.1"/>
</dbReference>
<evidence type="ECO:0000313" key="15">
    <source>
        <dbReference type="Proteomes" id="UP000823872"/>
    </source>
</evidence>
<reference evidence="14" key="1">
    <citation type="journal article" date="2007" name="Genome Res.">
        <title>Initial sequence and comparative analysis of the cat genome.</title>
        <authorList>
            <person name="Pontius J.U."/>
            <person name="Mullikin J.C."/>
            <person name="Smith D.R."/>
            <person name="Lindblad-Toh K."/>
            <person name="Gnerre S."/>
            <person name="Clamp M."/>
            <person name="Chang J."/>
            <person name="Stephens R."/>
            <person name="Neelam B."/>
            <person name="Volfovsky N."/>
            <person name="Schaffer A.A."/>
            <person name="Agarwala R."/>
            <person name="Narfstrom K."/>
            <person name="Murphy W.J."/>
            <person name="Giger U."/>
            <person name="Roca A.L."/>
            <person name="Antunes A."/>
            <person name="Menotti-Raymond M."/>
            <person name="Yuhki N."/>
            <person name="Pecon-Slattery J."/>
            <person name="Johnson W.E."/>
            <person name="Bourque G."/>
            <person name="Tesler G."/>
            <person name="O'Brien S.J."/>
        </authorList>
    </citation>
    <scope>NUCLEOTIDE SEQUENCE [LARGE SCALE GENOMIC DNA]</scope>
    <source>
        <strain evidence="14">Abyssinian</strain>
    </source>
</reference>
<keyword evidence="2" id="KW-0245">EGF-like domain</keyword>
<keyword evidence="8 12" id="KW-0472">Membrane</keyword>
<keyword evidence="5" id="KW-0732">Signal</keyword>
<dbReference type="InterPro" id="IPR051505">
    <property type="entry name" value="C-type_lectin_domain"/>
</dbReference>
<feature type="compositionally biased region" description="Polar residues" evidence="11">
    <location>
        <begin position="777"/>
        <end position="798"/>
    </location>
</feature>
<dbReference type="SMART" id="SM00181">
    <property type="entry name" value="EGF"/>
    <property type="match status" value="3"/>
</dbReference>
<dbReference type="PROSITE" id="PS50041">
    <property type="entry name" value="C_TYPE_LECTIN_2"/>
    <property type="match status" value="1"/>
</dbReference>
<keyword evidence="3" id="KW-0597">Phosphoprotein</keyword>
<name>A0ABI8ARX6_FELCA</name>
<dbReference type="Ensembl" id="ENSFCTT00005093547.1">
    <property type="protein sequence ID" value="ENSFCTP00005062035.1"/>
    <property type="gene ID" value="ENSFCTG00005034027.1"/>
</dbReference>
<evidence type="ECO:0000256" key="7">
    <source>
        <dbReference type="ARBA" id="ARBA00022989"/>
    </source>
</evidence>
<dbReference type="Gene3D" id="3.10.100.10">
    <property type="entry name" value="Mannose-Binding Protein A, subunit A"/>
    <property type="match status" value="1"/>
</dbReference>
<feature type="region of interest" description="Disordered" evidence="11">
    <location>
        <begin position="62"/>
        <end position="139"/>
    </location>
</feature>
<feature type="compositionally biased region" description="Pro residues" evidence="11">
    <location>
        <begin position="67"/>
        <end position="83"/>
    </location>
</feature>
<feature type="compositionally biased region" description="Low complexity" evidence="11">
    <location>
        <begin position="744"/>
        <end position="756"/>
    </location>
</feature>
<dbReference type="InterPro" id="IPR018097">
    <property type="entry name" value="EGF_Ca-bd_CS"/>
</dbReference>
<evidence type="ECO:0000259" key="13">
    <source>
        <dbReference type="PROSITE" id="PS50041"/>
    </source>
</evidence>
<dbReference type="SUPFAM" id="SSF57184">
    <property type="entry name" value="Growth factor receptor domain"/>
    <property type="match status" value="1"/>
</dbReference>
<evidence type="ECO:0000256" key="6">
    <source>
        <dbReference type="ARBA" id="ARBA00022734"/>
    </source>
</evidence>
<evidence type="ECO:0000256" key="4">
    <source>
        <dbReference type="ARBA" id="ARBA00022692"/>
    </source>
</evidence>
<dbReference type="SUPFAM" id="SSF56436">
    <property type="entry name" value="C-type lectin-like"/>
    <property type="match status" value="1"/>
</dbReference>
<keyword evidence="9" id="KW-1015">Disulfide bond</keyword>
<dbReference type="SMART" id="SM00179">
    <property type="entry name" value="EGF_CA"/>
    <property type="match status" value="2"/>
</dbReference>
<reference evidence="14" key="2">
    <citation type="submission" date="2011-09" db="EMBL/GenBank/DDBJ databases">
        <title>Sequence assembly of the Felis catus genome version 6.2.</title>
        <authorList>
            <person name="Hillier L.W."/>
            <person name="Warren W."/>
            <person name="Obrien S."/>
            <person name="Wilson R.K."/>
        </authorList>
    </citation>
    <scope>NUCLEOTIDE SEQUENCE [LARGE SCALE GENOMIC DNA]</scope>
    <source>
        <strain evidence="14">Abyssinian</strain>
    </source>
</reference>
<dbReference type="InterPro" id="IPR016187">
    <property type="entry name" value="CTDL_fold"/>
</dbReference>
<dbReference type="InterPro" id="IPR016186">
    <property type="entry name" value="C-type_lectin-like/link_sf"/>
</dbReference>
<keyword evidence="10" id="KW-0325">Glycoprotein</keyword>
<dbReference type="PANTHER" id="PTHR14789:SF4">
    <property type="entry name" value="ENDOSIALIN"/>
    <property type="match status" value="1"/>
</dbReference>
<evidence type="ECO:0000256" key="2">
    <source>
        <dbReference type="ARBA" id="ARBA00022536"/>
    </source>
</evidence>
<reference evidence="14" key="4">
    <citation type="submission" date="2025-05" db="UniProtKB">
        <authorList>
            <consortium name="Ensembl"/>
        </authorList>
    </citation>
    <scope>IDENTIFICATION</scope>
    <source>
        <strain evidence="14">breed Abyssinian</strain>
    </source>
</reference>
<evidence type="ECO:0000256" key="8">
    <source>
        <dbReference type="ARBA" id="ARBA00023136"/>
    </source>
</evidence>
<dbReference type="InterPro" id="IPR009030">
    <property type="entry name" value="Growth_fac_rcpt_cys_sf"/>
</dbReference>
<dbReference type="PROSITE" id="PS01187">
    <property type="entry name" value="EGF_CA"/>
    <property type="match status" value="1"/>
</dbReference>
<dbReference type="Ensembl" id="ENSFCTT00005093548.1">
    <property type="protein sequence ID" value="ENSFCTP00005062036.1"/>
    <property type="gene ID" value="ENSFCTG00005034027.1"/>
</dbReference>
<evidence type="ECO:0000256" key="5">
    <source>
        <dbReference type="ARBA" id="ARBA00022729"/>
    </source>
</evidence>
<sequence>MMSSWARRQFASAMRSVRPQRISASLWEGTSAHHQEPQTALGFSEGLSARWAGISPSPRLPVHELHLPPPPPSSTPHLCPPPDRFLLGRPRGSGSRELAAAPAHSLQGLSPAQDRPRPARQRPRSHPLSRASAGRGSGQSGGVAMLLRLLLAWAAAVPTLGQAPWAAEPRAICGPGSCYALFPRRRTFLEAWRACRELGGDLATPRTPEEAQRVDSLVGPGPASRLLWIGLQRQARQCQPQRPLRGFTWTTGDQDTAFTNWAQPATGGPCPAQRCAALEASGEHRWLEGSCTLAVDGYLCQFGFEGSCPALPDEAGQAGPAVYTTPFHLVSTDFEWLPFGSVAAVPCQAGREASLLCVKQPEGRVGWSRAGPLCPGTGCGPDNGGCEHECVEEVDGRVSCRCAEGFRLAADGRSCEDPCAHAPCEQQCEPGGPQGYSCHCRLGFRPAEDEPHRCMDTDECQIAGVCQQMCVNYVGGFECYCSEGHELEADGISCSPAGATGAQASQDLGDELLDDGEDEEDEHEAWETFDGGWTEVPGIPWMEATQPPDFGLAYRPSFPEEGEHRMPYLDPTWPPPLSAPRGPYHSSVLSVTRPVLVSATRPTLPSAHRPPVISATRPPLAPQPPMIPARHPALPPDHQFPMISASRPDLPSAYRPPIISATHPARPPAHRPPIISARYPELSPAHQSPVFPDTHVTDTQTTTHLPQILASHTPLVTTSSTHQSLVSPDVPVLKAQATHLPIASTVQPPVTTTSRSPVPPAHQVPVPAATRPPALRTTLTSEPPQHPPNQTSLTSPTRPHSKPPQVPREGAHDRKLAPWLPSAAPTAAPTAPGEASLAGHSRRDDRWLLVALLVPTCVFLVVLLALGIVYCTRCGPHAPNKRVTDCYRWVTHAGSKGPTEPVPHRGSLTGVQTCRTSV</sequence>
<dbReference type="Proteomes" id="UP000823872">
    <property type="component" value="Chromosome D1"/>
</dbReference>
<evidence type="ECO:0000256" key="12">
    <source>
        <dbReference type="SAM" id="Phobius"/>
    </source>
</evidence>
<accession>A0ABI8ARX6</accession>
<proteinExistence type="predicted"/>
<dbReference type="Ensembl" id="ENSFCTT00005093542.1">
    <property type="protein sequence ID" value="ENSFCTP00005062030.1"/>
    <property type="gene ID" value="ENSFCTG00005034027.1"/>
</dbReference>
<dbReference type="SMART" id="SM00034">
    <property type="entry name" value="CLECT"/>
    <property type="match status" value="1"/>
</dbReference>
<dbReference type="GeneTree" id="ENSGT00940000162405"/>
<organism evidence="14 15">
    <name type="scientific">Felis catus</name>
    <name type="common">Cat</name>
    <name type="synonym">Felis silvestris catus</name>
    <dbReference type="NCBI Taxonomy" id="9685"/>
    <lineage>
        <taxon>Eukaryota</taxon>
        <taxon>Metazoa</taxon>
        <taxon>Chordata</taxon>
        <taxon>Craniata</taxon>
        <taxon>Vertebrata</taxon>
        <taxon>Euteleostomi</taxon>
        <taxon>Mammalia</taxon>
        <taxon>Eutheria</taxon>
        <taxon>Laurasiatheria</taxon>
        <taxon>Carnivora</taxon>
        <taxon>Feliformia</taxon>
        <taxon>Felidae</taxon>
        <taxon>Felinae</taxon>
        <taxon>Felis</taxon>
    </lineage>
</organism>
<dbReference type="InterPro" id="IPR001881">
    <property type="entry name" value="EGF-like_Ca-bd_dom"/>
</dbReference>
<gene>
    <name evidence="14" type="primary">CD248</name>
</gene>
<dbReference type="Pfam" id="PF14670">
    <property type="entry name" value="FXa_inhibition"/>
    <property type="match status" value="1"/>
</dbReference>
<dbReference type="PANTHER" id="PTHR14789">
    <property type="entry name" value="CHONDROLECTIN VARIANT CHODLFDELTAE"/>
    <property type="match status" value="1"/>
</dbReference>
<feature type="compositionally biased region" description="Basic residues" evidence="11">
    <location>
        <begin position="118"/>
        <end position="127"/>
    </location>
</feature>
<dbReference type="InterPro" id="IPR001304">
    <property type="entry name" value="C-type_lectin-like"/>
</dbReference>
<dbReference type="CDD" id="cd03600">
    <property type="entry name" value="CLECT_thrombomodulin_like"/>
    <property type="match status" value="1"/>
</dbReference>
<keyword evidence="4 12" id="KW-0812">Transmembrane</keyword>
<evidence type="ECO:0000256" key="3">
    <source>
        <dbReference type="ARBA" id="ARBA00022553"/>
    </source>
</evidence>
<keyword evidence="6" id="KW-0430">Lectin</keyword>
<evidence type="ECO:0000256" key="10">
    <source>
        <dbReference type="ARBA" id="ARBA00023180"/>
    </source>
</evidence>
<keyword evidence="7 12" id="KW-1133">Transmembrane helix</keyword>
<comment type="subcellular location">
    <subcellularLocation>
        <location evidence="1">Membrane</location>
        <topology evidence="1">Single-pass type I membrane protein</topology>
    </subcellularLocation>
</comment>
<dbReference type="Pfam" id="PF25444">
    <property type="entry name" value="THBD"/>
    <property type="match status" value="1"/>
</dbReference>
<feature type="transmembrane region" description="Helical" evidence="12">
    <location>
        <begin position="847"/>
        <end position="870"/>
    </location>
</feature>
<evidence type="ECO:0000313" key="14">
    <source>
        <dbReference type="Ensembl" id="ENSFCTP00005062036.1"/>
    </source>
</evidence>